<protein>
    <submittedName>
        <fullName evidence="8">Zinc-binding dehydrogenase</fullName>
    </submittedName>
</protein>
<organism evidence="8 9">
    <name type="scientific">Ectopseudomonas toyotomiensis</name>
    <dbReference type="NCBI Taxonomy" id="554344"/>
    <lineage>
        <taxon>Bacteria</taxon>
        <taxon>Pseudomonadati</taxon>
        <taxon>Pseudomonadota</taxon>
        <taxon>Gammaproteobacteria</taxon>
        <taxon>Pseudomonadales</taxon>
        <taxon>Pseudomonadaceae</taxon>
        <taxon>Ectopseudomonas</taxon>
    </lineage>
</organism>
<dbReference type="GO" id="GO:0034079">
    <property type="term" value="P:butanediol biosynthetic process"/>
    <property type="evidence" value="ECO:0007669"/>
    <property type="project" value="TreeGrafter"/>
</dbReference>
<evidence type="ECO:0000313" key="9">
    <source>
        <dbReference type="Proteomes" id="UP001161137"/>
    </source>
</evidence>
<keyword evidence="3 6" id="KW-0479">Metal-binding</keyword>
<comment type="caution">
    <text evidence="8">The sequence shown here is derived from an EMBL/GenBank/DDBJ whole genome shotgun (WGS) entry which is preliminary data.</text>
</comment>
<dbReference type="InterPro" id="IPR013154">
    <property type="entry name" value="ADH-like_N"/>
</dbReference>
<sequence length="339" mass="36519">MKQVRLYGPQDLRIDDVPMPQAGSRDVVVKVAVFGICGSDLNFARNGYIGSPSPQPMPLGHELAGTVYQVGEAVRDIAIGQRVVVHPMKGSNRIGTGDPEHGGFAEFLLVRDAVLGESIFPIPDSLAFERAVLTEPVAVGVHGLNLCQAEPGDRVVLFGAGPIGLGVVAALKHRGVERIAVVDIVDERLERARQLGAEQTINPAREALETALQKNFGTVPGKLTGQPLVDCSLYIDCAGQGALLQQTVSMAKDMARILILATHKQPVELDMVQILIKELAIHGSLSYPNEFPEVLAMLGDDRLTLEGMCSHTFKFNRFAEAFAMAQDPHQSAKVLVHID</sequence>
<dbReference type="SUPFAM" id="SSF51735">
    <property type="entry name" value="NAD(P)-binding Rossmann-fold domains"/>
    <property type="match status" value="1"/>
</dbReference>
<accession>A0AA42IRY8</accession>
<dbReference type="GO" id="GO:0000721">
    <property type="term" value="F:(R,R)-butanediol dehydrogenase activity"/>
    <property type="evidence" value="ECO:0007669"/>
    <property type="project" value="TreeGrafter"/>
</dbReference>
<dbReference type="InterPro" id="IPR011032">
    <property type="entry name" value="GroES-like_sf"/>
</dbReference>
<dbReference type="AlphaFoldDB" id="A0AA42IRY8"/>
<evidence type="ECO:0000256" key="3">
    <source>
        <dbReference type="ARBA" id="ARBA00022723"/>
    </source>
</evidence>
<dbReference type="Gene3D" id="3.40.50.720">
    <property type="entry name" value="NAD(P)-binding Rossmann-like Domain"/>
    <property type="match status" value="1"/>
</dbReference>
<evidence type="ECO:0000256" key="1">
    <source>
        <dbReference type="ARBA" id="ARBA00001947"/>
    </source>
</evidence>
<keyword evidence="4 6" id="KW-0862">Zinc</keyword>
<evidence type="ECO:0000256" key="2">
    <source>
        <dbReference type="ARBA" id="ARBA00008072"/>
    </source>
</evidence>
<dbReference type="PROSITE" id="PS00059">
    <property type="entry name" value="ADH_ZINC"/>
    <property type="match status" value="1"/>
</dbReference>
<dbReference type="Pfam" id="PF00107">
    <property type="entry name" value="ADH_zinc_N"/>
    <property type="match status" value="1"/>
</dbReference>
<evidence type="ECO:0000256" key="5">
    <source>
        <dbReference type="ARBA" id="ARBA00023002"/>
    </source>
</evidence>
<dbReference type="Proteomes" id="UP001161137">
    <property type="component" value="Unassembled WGS sequence"/>
</dbReference>
<dbReference type="InterPro" id="IPR020843">
    <property type="entry name" value="ER"/>
</dbReference>
<evidence type="ECO:0000259" key="7">
    <source>
        <dbReference type="SMART" id="SM00829"/>
    </source>
</evidence>
<feature type="domain" description="Enoyl reductase (ER)" evidence="7">
    <location>
        <begin position="8"/>
        <end position="336"/>
    </location>
</feature>
<gene>
    <name evidence="8" type="ORF">N5D41_11500</name>
</gene>
<dbReference type="InterPro" id="IPR013149">
    <property type="entry name" value="ADH-like_C"/>
</dbReference>
<dbReference type="GO" id="GO:0005737">
    <property type="term" value="C:cytoplasm"/>
    <property type="evidence" value="ECO:0007669"/>
    <property type="project" value="TreeGrafter"/>
</dbReference>
<dbReference type="Gene3D" id="3.90.180.10">
    <property type="entry name" value="Medium-chain alcohol dehydrogenases, catalytic domain"/>
    <property type="match status" value="1"/>
</dbReference>
<dbReference type="InterPro" id="IPR002328">
    <property type="entry name" value="ADH_Zn_CS"/>
</dbReference>
<dbReference type="GeneID" id="83643996"/>
<evidence type="ECO:0000256" key="4">
    <source>
        <dbReference type="ARBA" id="ARBA00022833"/>
    </source>
</evidence>
<dbReference type="EMBL" id="JAOCDH010000011">
    <property type="protein sequence ID" value="MDH0702111.1"/>
    <property type="molecule type" value="Genomic_DNA"/>
</dbReference>
<comment type="cofactor">
    <cofactor evidence="1 6">
        <name>Zn(2+)</name>
        <dbReference type="ChEBI" id="CHEBI:29105"/>
    </cofactor>
</comment>
<name>A0AA42IRY8_9GAMM</name>
<dbReference type="RefSeq" id="WP_100549900.1">
    <property type="nucleotide sequence ID" value="NZ_JACFYY010000012.1"/>
</dbReference>
<dbReference type="GO" id="GO:0008270">
    <property type="term" value="F:zinc ion binding"/>
    <property type="evidence" value="ECO:0007669"/>
    <property type="project" value="InterPro"/>
</dbReference>
<dbReference type="PANTHER" id="PTHR43161">
    <property type="entry name" value="SORBITOL DEHYDROGENASE"/>
    <property type="match status" value="1"/>
</dbReference>
<dbReference type="Pfam" id="PF08240">
    <property type="entry name" value="ADH_N"/>
    <property type="match status" value="1"/>
</dbReference>
<evidence type="ECO:0000313" key="8">
    <source>
        <dbReference type="EMBL" id="MDH0702111.1"/>
    </source>
</evidence>
<dbReference type="SMART" id="SM00829">
    <property type="entry name" value="PKS_ER"/>
    <property type="match status" value="1"/>
</dbReference>
<comment type="similarity">
    <text evidence="2 6">Belongs to the zinc-containing alcohol dehydrogenase family.</text>
</comment>
<dbReference type="InterPro" id="IPR036291">
    <property type="entry name" value="NAD(P)-bd_dom_sf"/>
</dbReference>
<dbReference type="PANTHER" id="PTHR43161:SF23">
    <property type="entry name" value="(R,R)-BUTANEDIOL DEHYDROGENASE-RELATED"/>
    <property type="match status" value="1"/>
</dbReference>
<keyword evidence="5" id="KW-0560">Oxidoreductase</keyword>
<evidence type="ECO:0000256" key="6">
    <source>
        <dbReference type="RuleBase" id="RU361277"/>
    </source>
</evidence>
<proteinExistence type="inferred from homology"/>
<dbReference type="SUPFAM" id="SSF50129">
    <property type="entry name" value="GroES-like"/>
    <property type="match status" value="1"/>
</dbReference>
<reference evidence="8" key="1">
    <citation type="submission" date="2022-09" db="EMBL/GenBank/DDBJ databases">
        <title>Intensive care unit water sources are persistently colonized with multi-drug resistant bacteria and are the site of extensive horizontal gene transfer of antibiotic resistance genes.</title>
        <authorList>
            <person name="Diorio-Toth L."/>
        </authorList>
    </citation>
    <scope>NUCLEOTIDE SEQUENCE</scope>
    <source>
        <strain evidence="8">GD03863</strain>
    </source>
</reference>